<feature type="domain" description="G protein gamma" evidence="11">
    <location>
        <begin position="17"/>
        <end position="101"/>
    </location>
</feature>
<dbReference type="HOGENOM" id="CLU_163540_0_0_1"/>
<dbReference type="GeneID" id="5546161"/>
<dbReference type="KEGG" id="vpo:Kpol_1010p21"/>
<evidence type="ECO:0000256" key="5">
    <source>
        <dbReference type="ARBA" id="ARBA00023136"/>
    </source>
</evidence>
<dbReference type="eggNOG" id="ENOG502S5Z5">
    <property type="taxonomic scope" value="Eukaryota"/>
</dbReference>
<dbReference type="GO" id="GO:0007186">
    <property type="term" value="P:G protein-coupled receptor signaling pathway"/>
    <property type="evidence" value="ECO:0007669"/>
    <property type="project" value="InterPro"/>
</dbReference>
<protein>
    <recommendedName>
        <fullName evidence="3">Guanine nucleotide-binding protein subunit gamma</fullName>
    </recommendedName>
</protein>
<dbReference type="InterPro" id="IPR041848">
    <property type="entry name" value="Ste18_fungal"/>
</dbReference>
<evidence type="ECO:0000256" key="2">
    <source>
        <dbReference type="ARBA" id="ARBA00007431"/>
    </source>
</evidence>
<dbReference type="FunCoup" id="A7TIG8">
    <property type="interactions" value="116"/>
</dbReference>
<evidence type="ECO:0000259" key="10">
    <source>
        <dbReference type="SMART" id="SM00224"/>
    </source>
</evidence>
<sequence>MSDIQLAQQDPVSLKIKYLKLKRINELNNKLKNELARERITASNASLSIINYTSQQKDYVISDVWGYPEPGTNHFRNTLTKRVNRNQQNKSADNNACCTIM</sequence>
<dbReference type="InterPro" id="IPR015898">
    <property type="entry name" value="G-protein_gamma-like_dom"/>
</dbReference>
<dbReference type="GO" id="GO:0005834">
    <property type="term" value="C:heterotrimeric G-protein complex"/>
    <property type="evidence" value="ECO:0007669"/>
    <property type="project" value="EnsemblFungi"/>
</dbReference>
<dbReference type="Pfam" id="PF00631">
    <property type="entry name" value="G-gamma"/>
    <property type="match status" value="1"/>
</dbReference>
<evidence type="ECO:0000313" key="13">
    <source>
        <dbReference type="Proteomes" id="UP000000267"/>
    </source>
</evidence>
<keyword evidence="9" id="KW-0636">Prenylation</keyword>
<dbReference type="OrthoDB" id="19232at2759"/>
<evidence type="ECO:0000259" key="11">
    <source>
        <dbReference type="SMART" id="SM01224"/>
    </source>
</evidence>
<dbReference type="AlphaFoldDB" id="A7TIG8"/>
<evidence type="ECO:0000256" key="8">
    <source>
        <dbReference type="ARBA" id="ARBA00023288"/>
    </source>
</evidence>
<dbReference type="PANTHER" id="PTHR28189:SF1">
    <property type="entry name" value="GUANINE NUCLEOTIDE-BINDING PROTEIN SUBUNIT GAMMA"/>
    <property type="match status" value="1"/>
</dbReference>
<dbReference type="GO" id="GO:0031680">
    <property type="term" value="C:G-protein beta/gamma-subunit complex"/>
    <property type="evidence" value="ECO:0007669"/>
    <property type="project" value="EnsemblFungi"/>
</dbReference>
<dbReference type="PANTHER" id="PTHR28189">
    <property type="entry name" value="GUANINE NUCLEOTIDE-BINDING PROTEIN SUBUNIT GAMMA"/>
    <property type="match status" value="1"/>
</dbReference>
<dbReference type="InterPro" id="IPR036284">
    <property type="entry name" value="GGL_sf"/>
</dbReference>
<evidence type="ECO:0000256" key="7">
    <source>
        <dbReference type="ARBA" id="ARBA00023224"/>
    </source>
</evidence>
<keyword evidence="5" id="KW-0472">Membrane</keyword>
<keyword evidence="4" id="KW-0488">Methylation</keyword>
<evidence type="ECO:0000256" key="1">
    <source>
        <dbReference type="ARBA" id="ARBA00004370"/>
    </source>
</evidence>
<name>A7TIG8_VANPO</name>
<dbReference type="OMA" id="CLTIINY"/>
<dbReference type="STRING" id="436907.A7TIG8"/>
<evidence type="ECO:0000313" key="12">
    <source>
        <dbReference type="EMBL" id="EDO17906.1"/>
    </source>
</evidence>
<dbReference type="InParanoid" id="A7TIG8"/>
<dbReference type="PhylomeDB" id="A7TIG8"/>
<reference evidence="12 13" key="1">
    <citation type="journal article" date="2007" name="Proc. Natl. Acad. Sci. U.S.A.">
        <title>Independent sorting-out of thousands of duplicated gene pairs in two yeast species descended from a whole-genome duplication.</title>
        <authorList>
            <person name="Scannell D.R."/>
            <person name="Frank A.C."/>
            <person name="Conant G.C."/>
            <person name="Byrne K.P."/>
            <person name="Woolfit M."/>
            <person name="Wolfe K.H."/>
        </authorList>
    </citation>
    <scope>NUCLEOTIDE SEQUENCE [LARGE SCALE GENOMIC DNA]</scope>
    <source>
        <strain evidence="13">ATCC 22028 / DSM 70294 / BCRC 21397 / CBS 2163 / NBRC 10782 / NRRL Y-8283 / UCD 57-17</strain>
    </source>
</reference>
<dbReference type="GO" id="GO:0120171">
    <property type="term" value="C:Cdc24p-Far1p-Gbetagamma complex"/>
    <property type="evidence" value="ECO:0007669"/>
    <property type="project" value="EnsemblFungi"/>
</dbReference>
<dbReference type="EMBL" id="DS480396">
    <property type="protein sequence ID" value="EDO17906.1"/>
    <property type="molecule type" value="Genomic_DNA"/>
</dbReference>
<evidence type="ECO:0000256" key="6">
    <source>
        <dbReference type="ARBA" id="ARBA00023139"/>
    </source>
</evidence>
<dbReference type="RefSeq" id="XP_001645764.1">
    <property type="nucleotide sequence ID" value="XM_001645714.1"/>
</dbReference>
<evidence type="ECO:0000256" key="9">
    <source>
        <dbReference type="ARBA" id="ARBA00023289"/>
    </source>
</evidence>
<comment type="subcellular location">
    <subcellularLocation>
        <location evidence="1">Membrane</location>
    </subcellularLocation>
</comment>
<evidence type="ECO:0000256" key="3">
    <source>
        <dbReference type="ARBA" id="ARBA00016111"/>
    </source>
</evidence>
<keyword evidence="8" id="KW-0449">Lipoprotein</keyword>
<accession>A7TIG8</accession>
<keyword evidence="6" id="KW-0564">Palmitate</keyword>
<gene>
    <name evidence="12" type="ORF">Kpol_1010p21</name>
</gene>
<feature type="domain" description="G protein gamma" evidence="10">
    <location>
        <begin position="21"/>
        <end position="87"/>
    </location>
</feature>
<dbReference type="Gene3D" id="4.10.260.10">
    <property type="entry name" value="Transducin (heterotrimeric G protein), gamma chain"/>
    <property type="match status" value="1"/>
</dbReference>
<keyword evidence="7" id="KW-0807">Transducer</keyword>
<dbReference type="SMART" id="SM01224">
    <property type="entry name" value="G_gamma"/>
    <property type="match status" value="1"/>
</dbReference>
<organism evidence="13">
    <name type="scientific">Vanderwaltozyma polyspora (strain ATCC 22028 / DSM 70294 / BCRC 21397 / CBS 2163 / NBRC 10782 / NRRL Y-8283 / UCD 57-17)</name>
    <name type="common">Kluyveromyces polysporus</name>
    <dbReference type="NCBI Taxonomy" id="436907"/>
    <lineage>
        <taxon>Eukaryota</taxon>
        <taxon>Fungi</taxon>
        <taxon>Dikarya</taxon>
        <taxon>Ascomycota</taxon>
        <taxon>Saccharomycotina</taxon>
        <taxon>Saccharomycetes</taxon>
        <taxon>Saccharomycetales</taxon>
        <taxon>Saccharomycetaceae</taxon>
        <taxon>Vanderwaltozyma</taxon>
    </lineage>
</organism>
<proteinExistence type="inferred from homology"/>
<keyword evidence="13" id="KW-1185">Reference proteome</keyword>
<dbReference type="GO" id="GO:0000750">
    <property type="term" value="P:pheromone-dependent signal transduction involved in conjugation with cellular fusion"/>
    <property type="evidence" value="ECO:0007669"/>
    <property type="project" value="EnsemblFungi"/>
</dbReference>
<dbReference type="SMART" id="SM00224">
    <property type="entry name" value="GGL"/>
    <property type="match status" value="1"/>
</dbReference>
<dbReference type="Proteomes" id="UP000000267">
    <property type="component" value="Unassembled WGS sequence"/>
</dbReference>
<evidence type="ECO:0000256" key="4">
    <source>
        <dbReference type="ARBA" id="ARBA00022481"/>
    </source>
</evidence>
<dbReference type="GO" id="GO:0031681">
    <property type="term" value="F:G-protein beta-subunit binding"/>
    <property type="evidence" value="ECO:0007669"/>
    <property type="project" value="EnsemblFungi"/>
</dbReference>
<comment type="similarity">
    <text evidence="2">Belongs to the G protein gamma family.</text>
</comment>